<organism evidence="1">
    <name type="scientific">marine metagenome</name>
    <dbReference type="NCBI Taxonomy" id="408172"/>
    <lineage>
        <taxon>unclassified sequences</taxon>
        <taxon>metagenomes</taxon>
        <taxon>ecological metagenomes</taxon>
    </lineage>
</organism>
<feature type="non-terminal residue" evidence="1">
    <location>
        <position position="47"/>
    </location>
</feature>
<gene>
    <name evidence="1" type="ORF">METZ01_LOCUS310009</name>
</gene>
<proteinExistence type="predicted"/>
<evidence type="ECO:0000313" key="1">
    <source>
        <dbReference type="EMBL" id="SVC57155.1"/>
    </source>
</evidence>
<dbReference type="AlphaFoldDB" id="A0A382N9Z7"/>
<dbReference type="EMBL" id="UINC01098549">
    <property type="protein sequence ID" value="SVC57155.1"/>
    <property type="molecule type" value="Genomic_DNA"/>
</dbReference>
<reference evidence="1" key="1">
    <citation type="submission" date="2018-05" db="EMBL/GenBank/DDBJ databases">
        <authorList>
            <person name="Lanie J.A."/>
            <person name="Ng W.-L."/>
            <person name="Kazmierczak K.M."/>
            <person name="Andrzejewski T.M."/>
            <person name="Davidsen T.M."/>
            <person name="Wayne K.J."/>
            <person name="Tettelin H."/>
            <person name="Glass J.I."/>
            <person name="Rusch D."/>
            <person name="Podicherti R."/>
            <person name="Tsui H.-C.T."/>
            <person name="Winkler M.E."/>
        </authorList>
    </citation>
    <scope>NUCLEOTIDE SEQUENCE</scope>
</reference>
<sequence>MPIVTQDSKITRDSFNDLVEKFNSVWTDDASGQMFTPRATQNPNYTW</sequence>
<protein>
    <submittedName>
        <fullName evidence="1">Uncharacterized protein</fullName>
    </submittedName>
</protein>
<name>A0A382N9Z7_9ZZZZ</name>
<accession>A0A382N9Z7</accession>